<dbReference type="RefSeq" id="WP_173221216.1">
    <property type="nucleotide sequence ID" value="NZ_CP048104.1"/>
</dbReference>
<dbReference type="PANTHER" id="PTHR10434:SF40">
    <property type="entry name" value="1-ACYL-SN-GLYCEROL-3-PHOSPHATE ACYLTRANSFERASE"/>
    <property type="match status" value="1"/>
</dbReference>
<feature type="domain" description="Phospholipid/glycerol acyltransferase" evidence="3">
    <location>
        <begin position="53"/>
        <end position="166"/>
    </location>
</feature>
<keyword evidence="5" id="KW-1185">Reference proteome</keyword>
<dbReference type="InterPro" id="IPR002123">
    <property type="entry name" value="Plipid/glycerol_acylTrfase"/>
</dbReference>
<dbReference type="Pfam" id="PF01553">
    <property type="entry name" value="Acyltransferase"/>
    <property type="match status" value="1"/>
</dbReference>
<evidence type="ECO:0000313" key="4">
    <source>
        <dbReference type="EMBL" id="QKG83970.1"/>
    </source>
</evidence>
<organism evidence="4 5">
    <name type="scientific">Kroppenstedtia pulmonis</name>
    <dbReference type="NCBI Taxonomy" id="1380685"/>
    <lineage>
        <taxon>Bacteria</taxon>
        <taxon>Bacillati</taxon>
        <taxon>Bacillota</taxon>
        <taxon>Bacilli</taxon>
        <taxon>Bacillales</taxon>
        <taxon>Thermoactinomycetaceae</taxon>
        <taxon>Kroppenstedtia</taxon>
    </lineage>
</organism>
<sequence>MKRLIRLFLYLIQKTPSPYKEFLLKKVVYAILDHYASIQVIHQEKLESIKEPVIYVSNHLSNIDGLILHRILQKKDVFFLAGVKLQSNRFNRIGLDIVPHIPIHAGKPDRTAIKKSVDCLSKGHSLFIFPEGTRSRTHSLIEAKRGILLIQRKTGAKIVPLALTGTEKLMPIDDNNMAGEWFQKANITVTVGDPLEMDRNDGVERIMYGIARLLPEEYQGVYTHHQSSSVGS</sequence>
<dbReference type="PANTHER" id="PTHR10434">
    <property type="entry name" value="1-ACYL-SN-GLYCEROL-3-PHOSPHATE ACYLTRANSFERASE"/>
    <property type="match status" value="1"/>
</dbReference>
<dbReference type="AlphaFoldDB" id="A0A7D4BIX3"/>
<gene>
    <name evidence="4" type="ORF">GXN76_05435</name>
</gene>
<dbReference type="Proteomes" id="UP000503088">
    <property type="component" value="Chromosome"/>
</dbReference>
<keyword evidence="2 4" id="KW-0012">Acyltransferase</keyword>
<dbReference type="GO" id="GO:0006654">
    <property type="term" value="P:phosphatidic acid biosynthetic process"/>
    <property type="evidence" value="ECO:0007669"/>
    <property type="project" value="TreeGrafter"/>
</dbReference>
<dbReference type="EMBL" id="CP048104">
    <property type="protein sequence ID" value="QKG83970.1"/>
    <property type="molecule type" value="Genomic_DNA"/>
</dbReference>
<keyword evidence="1 4" id="KW-0808">Transferase</keyword>
<name>A0A7D4BIX3_9BACL</name>
<evidence type="ECO:0000256" key="1">
    <source>
        <dbReference type="ARBA" id="ARBA00022679"/>
    </source>
</evidence>
<accession>A0A7D4BIX3</accession>
<evidence type="ECO:0000259" key="3">
    <source>
        <dbReference type="SMART" id="SM00563"/>
    </source>
</evidence>
<dbReference type="SUPFAM" id="SSF69593">
    <property type="entry name" value="Glycerol-3-phosphate (1)-acyltransferase"/>
    <property type="match status" value="1"/>
</dbReference>
<evidence type="ECO:0000313" key="5">
    <source>
        <dbReference type="Proteomes" id="UP000503088"/>
    </source>
</evidence>
<dbReference type="GO" id="GO:0003841">
    <property type="term" value="F:1-acylglycerol-3-phosphate O-acyltransferase activity"/>
    <property type="evidence" value="ECO:0007669"/>
    <property type="project" value="TreeGrafter"/>
</dbReference>
<dbReference type="KEGG" id="kpul:GXN76_05435"/>
<evidence type="ECO:0000256" key="2">
    <source>
        <dbReference type="ARBA" id="ARBA00023315"/>
    </source>
</evidence>
<dbReference type="SMART" id="SM00563">
    <property type="entry name" value="PlsC"/>
    <property type="match status" value="1"/>
</dbReference>
<protein>
    <submittedName>
        <fullName evidence="4">1-acyl-sn-glycerol-3-phosphate acyltransferase</fullName>
    </submittedName>
</protein>
<dbReference type="CDD" id="cd07989">
    <property type="entry name" value="LPLAT_AGPAT-like"/>
    <property type="match status" value="1"/>
</dbReference>
<proteinExistence type="predicted"/>
<reference evidence="4 5" key="1">
    <citation type="submission" date="2020-01" db="EMBL/GenBank/DDBJ databases">
        <authorList>
            <person name="Gulvik C.A."/>
            <person name="Batra D.G."/>
        </authorList>
    </citation>
    <scope>NUCLEOTIDE SEQUENCE [LARGE SCALE GENOMIC DNA]</scope>
    <source>
        <strain evidence="4 5">W9323</strain>
    </source>
</reference>